<reference evidence="5" key="1">
    <citation type="submission" date="2020-06" db="EMBL/GenBank/DDBJ databases">
        <title>Draft genome of Bugula neritina, a colonial animal packing powerful symbionts and potential medicines.</title>
        <authorList>
            <person name="Rayko M."/>
        </authorList>
    </citation>
    <scope>NUCLEOTIDE SEQUENCE [LARGE SCALE GENOMIC DNA]</scope>
    <source>
        <strain evidence="5">Kwan_BN1</strain>
    </source>
</reference>
<evidence type="ECO:0000256" key="1">
    <source>
        <dbReference type="ARBA" id="ARBA00006795"/>
    </source>
</evidence>
<feature type="compositionally biased region" description="Basic and acidic residues" evidence="2">
    <location>
        <begin position="1"/>
        <end position="27"/>
    </location>
</feature>
<dbReference type="PANTHER" id="PTHR12072:SF5">
    <property type="entry name" value="CWF19-LIKE PROTEIN 2"/>
    <property type="match status" value="1"/>
</dbReference>
<dbReference type="InterPro" id="IPR036265">
    <property type="entry name" value="HIT-like_sf"/>
</dbReference>
<dbReference type="GO" id="GO:0000398">
    <property type="term" value="P:mRNA splicing, via spliceosome"/>
    <property type="evidence" value="ECO:0007669"/>
    <property type="project" value="TreeGrafter"/>
</dbReference>
<sequence>MRLAKRKYDIEEKKAAAAKARGEDKWLLPELSDNLSRQAKKMKKKMKKLKKEKHSKRDKKAKKSKKNSKSDSSESEEEEMWVEKTKSKQDVTLADKTADSNDTATAVVKGPKLQRDDWMSLDSASIPTISHLEKEEKVLDEPGAHEKELNPYWKSGSRQGLPEENKSADSLPKHSLPFLKKAYSRCEQLAAETGQSMESIAEERYGSLENLEVMIMEAEREEELLKNTASNTRSTERSRSRSTNRRHRRSRSRSNSRRHRRSRSRSNSRRHRRSRSRSSSRRHRRSRSRSSSRRHRRSRSRSNSRRHIRSRNAVRSQTTAKPPVDSSPSSSSSSEASSGESDAEDTSMAAPLTDDEMNALGAKILRAELMGNDEMVTELKLKLENARKARTSGVKTHKESEKVVILSHADKFGNIRPVKSLDQDATPGGGRRRKAKKVTTHNDKGERERYFADDDRFSIKDMVQAERTTTAEDQHYMFSKMAAKVTEKTDDDNQIDDAMINKARLEYDPSRAVHQQQQRAKAESKQMSQTLDNCKECLENKTKHLIISVAKNTYLCMPDKESLCQGHCRILPIHHCMSSTVCDEDVWNEVQEFRRTLTKMFADDGQDCVFIECSKNLKRLPHMAIECVPLPQELGDLAPIYFKKAIDECEKDWAQNKKLIDISKKSIRNCVPKGFPYFSVDFGLQGGFAHVIEEEHSFPWYFGQEVVGGMMDVEPRLWKNPRKESFEDQRKKVMNFSKMWKSYDFTITKDSDSDSDSK</sequence>
<proteinExistence type="inferred from homology"/>
<feature type="compositionally biased region" description="Low complexity" evidence="2">
    <location>
        <begin position="320"/>
        <end position="340"/>
    </location>
</feature>
<gene>
    <name evidence="5" type="ORF">EB796_006956</name>
</gene>
<dbReference type="OrthoDB" id="2113965at2759"/>
<feature type="region of interest" description="Disordered" evidence="2">
    <location>
        <begin position="1"/>
        <end position="111"/>
    </location>
</feature>
<comment type="caution">
    <text evidence="5">The sequence shown here is derived from an EMBL/GenBank/DDBJ whole genome shotgun (WGS) entry which is preliminary data.</text>
</comment>
<accession>A0A7J7KAZ2</accession>
<dbReference type="PANTHER" id="PTHR12072">
    <property type="entry name" value="CWF19, CELL CYCLE CONTROL PROTEIN"/>
    <property type="match status" value="1"/>
</dbReference>
<feature type="domain" description="Cwf19-like C-terminal" evidence="4">
    <location>
        <begin position="523"/>
        <end position="643"/>
    </location>
</feature>
<dbReference type="InterPro" id="IPR040194">
    <property type="entry name" value="Cwf19-like"/>
</dbReference>
<feature type="compositionally biased region" description="Basic and acidic residues" evidence="2">
    <location>
        <begin position="136"/>
        <end position="149"/>
    </location>
</feature>
<feature type="compositionally biased region" description="Basic residues" evidence="2">
    <location>
        <begin position="240"/>
        <end position="312"/>
    </location>
</feature>
<protein>
    <submittedName>
        <fullName evidence="5">CWF19L2</fullName>
    </submittedName>
</protein>
<feature type="region of interest" description="Disordered" evidence="2">
    <location>
        <begin position="222"/>
        <end position="352"/>
    </location>
</feature>
<name>A0A7J7KAZ2_BUGNE</name>
<dbReference type="InterPro" id="IPR006767">
    <property type="entry name" value="Cwf19-like_C_dom-2"/>
</dbReference>
<comment type="similarity">
    <text evidence="1">Belongs to the CWF19 family.</text>
</comment>
<feature type="compositionally biased region" description="Basic residues" evidence="2">
    <location>
        <begin position="38"/>
        <end position="67"/>
    </location>
</feature>
<dbReference type="Pfam" id="PF04676">
    <property type="entry name" value="CwfJ_C_2"/>
    <property type="match status" value="1"/>
</dbReference>
<evidence type="ECO:0000259" key="4">
    <source>
        <dbReference type="Pfam" id="PF04677"/>
    </source>
</evidence>
<dbReference type="InterPro" id="IPR006768">
    <property type="entry name" value="Cwf19-like_C_dom-1"/>
</dbReference>
<keyword evidence="6" id="KW-1185">Reference proteome</keyword>
<feature type="region of interest" description="Disordered" evidence="2">
    <location>
        <begin position="136"/>
        <end position="174"/>
    </location>
</feature>
<feature type="compositionally biased region" description="Basic residues" evidence="2">
    <location>
        <begin position="430"/>
        <end position="439"/>
    </location>
</feature>
<dbReference type="Pfam" id="PF04677">
    <property type="entry name" value="CwfJ_C_1"/>
    <property type="match status" value="1"/>
</dbReference>
<organism evidence="5 6">
    <name type="scientific">Bugula neritina</name>
    <name type="common">Brown bryozoan</name>
    <name type="synonym">Sertularia neritina</name>
    <dbReference type="NCBI Taxonomy" id="10212"/>
    <lineage>
        <taxon>Eukaryota</taxon>
        <taxon>Metazoa</taxon>
        <taxon>Spiralia</taxon>
        <taxon>Lophotrochozoa</taxon>
        <taxon>Bryozoa</taxon>
        <taxon>Gymnolaemata</taxon>
        <taxon>Cheilostomatida</taxon>
        <taxon>Flustrina</taxon>
        <taxon>Buguloidea</taxon>
        <taxon>Bugulidae</taxon>
        <taxon>Bugula</taxon>
    </lineage>
</organism>
<dbReference type="GO" id="GO:0071014">
    <property type="term" value="C:post-mRNA release spliceosomal complex"/>
    <property type="evidence" value="ECO:0007669"/>
    <property type="project" value="TreeGrafter"/>
</dbReference>
<evidence type="ECO:0000313" key="6">
    <source>
        <dbReference type="Proteomes" id="UP000593567"/>
    </source>
</evidence>
<evidence type="ECO:0000313" key="5">
    <source>
        <dbReference type="EMBL" id="KAF6034736.1"/>
    </source>
</evidence>
<feature type="domain" description="Cwf19-like protein C-terminal" evidence="3">
    <location>
        <begin position="652"/>
        <end position="746"/>
    </location>
</feature>
<dbReference type="Proteomes" id="UP000593567">
    <property type="component" value="Unassembled WGS sequence"/>
</dbReference>
<dbReference type="EMBL" id="VXIV02001006">
    <property type="protein sequence ID" value="KAF6034736.1"/>
    <property type="molecule type" value="Genomic_DNA"/>
</dbReference>
<evidence type="ECO:0000256" key="2">
    <source>
        <dbReference type="SAM" id="MobiDB-lite"/>
    </source>
</evidence>
<evidence type="ECO:0000259" key="3">
    <source>
        <dbReference type="Pfam" id="PF04676"/>
    </source>
</evidence>
<dbReference type="SUPFAM" id="SSF54197">
    <property type="entry name" value="HIT-like"/>
    <property type="match status" value="1"/>
</dbReference>
<dbReference type="AlphaFoldDB" id="A0A7J7KAZ2"/>
<feature type="region of interest" description="Disordered" evidence="2">
    <location>
        <begin position="418"/>
        <end position="443"/>
    </location>
</feature>